<accession>A0A2N5UWW4</accession>
<proteinExistence type="predicted"/>
<dbReference type="AlphaFoldDB" id="A0A2N5UWW4"/>
<dbReference type="EMBL" id="PGCJ01000160">
    <property type="protein sequence ID" value="PLW42250.1"/>
    <property type="molecule type" value="Genomic_DNA"/>
</dbReference>
<feature type="compositionally biased region" description="Basic residues" evidence="1">
    <location>
        <begin position="147"/>
        <end position="159"/>
    </location>
</feature>
<protein>
    <submittedName>
        <fullName evidence="2">Uncharacterized protein</fullName>
    </submittedName>
</protein>
<feature type="compositionally biased region" description="Polar residues" evidence="1">
    <location>
        <begin position="18"/>
        <end position="37"/>
    </location>
</feature>
<feature type="compositionally biased region" description="Polar residues" evidence="1">
    <location>
        <begin position="110"/>
        <end position="124"/>
    </location>
</feature>
<feature type="compositionally biased region" description="Low complexity" evidence="1">
    <location>
        <begin position="1"/>
        <end position="10"/>
    </location>
</feature>
<reference evidence="2 3" key="1">
    <citation type="submission" date="2017-11" db="EMBL/GenBank/DDBJ databases">
        <title>De novo assembly and phasing of dikaryotic genomes from two isolates of Puccinia coronata f. sp. avenae, the causal agent of oat crown rust.</title>
        <authorList>
            <person name="Miller M.E."/>
            <person name="Zhang Y."/>
            <person name="Omidvar V."/>
            <person name="Sperschneider J."/>
            <person name="Schwessinger B."/>
            <person name="Raley C."/>
            <person name="Palmer J.M."/>
            <person name="Garnica D."/>
            <person name="Upadhyaya N."/>
            <person name="Rathjen J."/>
            <person name="Taylor J.M."/>
            <person name="Park R.F."/>
            <person name="Dodds P.N."/>
            <person name="Hirsch C.D."/>
            <person name="Kianian S.F."/>
            <person name="Figueroa M."/>
        </authorList>
    </citation>
    <scope>NUCLEOTIDE SEQUENCE [LARGE SCALE GENOMIC DNA]</scope>
    <source>
        <strain evidence="2">12NC29</strain>
    </source>
</reference>
<dbReference type="Proteomes" id="UP000235388">
    <property type="component" value="Unassembled WGS sequence"/>
</dbReference>
<evidence type="ECO:0000256" key="1">
    <source>
        <dbReference type="SAM" id="MobiDB-lite"/>
    </source>
</evidence>
<feature type="compositionally biased region" description="Polar residues" evidence="1">
    <location>
        <begin position="89"/>
        <end position="104"/>
    </location>
</feature>
<evidence type="ECO:0000313" key="2">
    <source>
        <dbReference type="EMBL" id="PLW42250.1"/>
    </source>
</evidence>
<sequence>MDASQPSTQAAPPPNQSLTATTSNPGYPQEAPANNFQHPPPNSVPNYSQLEVQPNPAPYPPANYTPGYYPPQKVQMPNNRIPAAPPNQGHYNHTNQQSRSQGKRTGQGWQGNSNSKASEPSSNRGLERMMATAEFLQRASAYMDRRGRSRSSRSHCRRK</sequence>
<evidence type="ECO:0000313" key="3">
    <source>
        <dbReference type="Proteomes" id="UP000235388"/>
    </source>
</evidence>
<feature type="region of interest" description="Disordered" evidence="1">
    <location>
        <begin position="1"/>
        <end position="159"/>
    </location>
</feature>
<keyword evidence="3" id="KW-1185">Reference proteome</keyword>
<organism evidence="2 3">
    <name type="scientific">Puccinia coronata f. sp. avenae</name>
    <dbReference type="NCBI Taxonomy" id="200324"/>
    <lineage>
        <taxon>Eukaryota</taxon>
        <taxon>Fungi</taxon>
        <taxon>Dikarya</taxon>
        <taxon>Basidiomycota</taxon>
        <taxon>Pucciniomycotina</taxon>
        <taxon>Pucciniomycetes</taxon>
        <taxon>Pucciniales</taxon>
        <taxon>Pucciniaceae</taxon>
        <taxon>Puccinia</taxon>
    </lineage>
</organism>
<name>A0A2N5UWW4_9BASI</name>
<comment type="caution">
    <text evidence="2">The sequence shown here is derived from an EMBL/GenBank/DDBJ whole genome shotgun (WGS) entry which is preliminary data.</text>
</comment>
<gene>
    <name evidence="2" type="ORF">PCANC_12105</name>
</gene>